<name>A0A559IZN2_9BACL</name>
<dbReference type="OrthoDB" id="2607704at2"/>
<sequence length="222" mass="24486">MNQKSQFFHGTVCNILILYRLYVNITKGEYSMKKPFYKKWWVWLLVIFIAAGIAGQQGGSNTTGTAAPDTSGKGSSDVKAAESQQEKQPQLKAIGEELQVGDVVFKVNKVSTTKEIKDGQFLSYKPDSDGSVYYIVNVTVKNAGNEMINTDSSFFQLKKGEVTYAPSILITTSKDFFMFEGINPGLAKTGNVAFEVPKDAKDFVLNVQTGFFGTEQGQIKLK</sequence>
<dbReference type="Proteomes" id="UP000318102">
    <property type="component" value="Unassembled WGS sequence"/>
</dbReference>
<comment type="caution">
    <text evidence="5">The sequence shown here is derived from an EMBL/GenBank/DDBJ whole genome shotgun (WGS) entry which is preliminary data.</text>
</comment>
<proteinExistence type="predicted"/>
<gene>
    <name evidence="5" type="ORF">FPZ44_08410</name>
</gene>
<keyword evidence="3" id="KW-0472">Membrane</keyword>
<dbReference type="InterPro" id="IPR029051">
    <property type="entry name" value="DUF4352"/>
</dbReference>
<evidence type="ECO:0000313" key="5">
    <source>
        <dbReference type="EMBL" id="TVX93080.1"/>
    </source>
</evidence>
<dbReference type="InterPro" id="IPR029050">
    <property type="entry name" value="Immunoprotect_excell_Ig-like"/>
</dbReference>
<dbReference type="Pfam" id="PF11611">
    <property type="entry name" value="DUF4352"/>
    <property type="match status" value="1"/>
</dbReference>
<dbReference type="Gene3D" id="2.60.40.1240">
    <property type="match status" value="1"/>
</dbReference>
<accession>A0A559IZN2</accession>
<keyword evidence="3" id="KW-1133">Transmembrane helix</keyword>
<evidence type="ECO:0000256" key="1">
    <source>
        <dbReference type="ARBA" id="ARBA00022729"/>
    </source>
</evidence>
<reference evidence="5 6" key="1">
    <citation type="submission" date="2019-07" db="EMBL/GenBank/DDBJ databases">
        <authorList>
            <person name="Kim J."/>
        </authorList>
    </citation>
    <scope>NUCLEOTIDE SEQUENCE [LARGE SCALE GENOMIC DNA]</scope>
    <source>
        <strain evidence="5 6">N4</strain>
    </source>
</reference>
<organism evidence="5 6">
    <name type="scientific">Paenibacillus agilis</name>
    <dbReference type="NCBI Taxonomy" id="3020863"/>
    <lineage>
        <taxon>Bacteria</taxon>
        <taxon>Bacillati</taxon>
        <taxon>Bacillota</taxon>
        <taxon>Bacilli</taxon>
        <taxon>Bacillales</taxon>
        <taxon>Paenibacillaceae</taxon>
        <taxon>Paenibacillus</taxon>
    </lineage>
</organism>
<dbReference type="EMBL" id="VNJK01000001">
    <property type="protein sequence ID" value="TVX93080.1"/>
    <property type="molecule type" value="Genomic_DNA"/>
</dbReference>
<keyword evidence="3" id="KW-0812">Transmembrane</keyword>
<keyword evidence="1" id="KW-0732">Signal</keyword>
<evidence type="ECO:0000256" key="3">
    <source>
        <dbReference type="SAM" id="Phobius"/>
    </source>
</evidence>
<feature type="transmembrane region" description="Helical" evidence="3">
    <location>
        <begin position="37"/>
        <end position="55"/>
    </location>
</feature>
<feature type="domain" description="DUF4352" evidence="4">
    <location>
        <begin position="94"/>
        <end position="215"/>
    </location>
</feature>
<evidence type="ECO:0000256" key="2">
    <source>
        <dbReference type="SAM" id="MobiDB-lite"/>
    </source>
</evidence>
<protein>
    <submittedName>
        <fullName evidence="5">DUF4352 domain-containing protein</fullName>
    </submittedName>
</protein>
<evidence type="ECO:0000259" key="4">
    <source>
        <dbReference type="Pfam" id="PF11611"/>
    </source>
</evidence>
<evidence type="ECO:0000313" key="6">
    <source>
        <dbReference type="Proteomes" id="UP000318102"/>
    </source>
</evidence>
<feature type="region of interest" description="Disordered" evidence="2">
    <location>
        <begin position="60"/>
        <end position="88"/>
    </location>
</feature>
<keyword evidence="6" id="KW-1185">Reference proteome</keyword>
<dbReference type="AlphaFoldDB" id="A0A559IZN2"/>